<feature type="chain" id="PRO_5047540778" evidence="6">
    <location>
        <begin position="39"/>
        <end position="358"/>
    </location>
</feature>
<dbReference type="InterPro" id="IPR023296">
    <property type="entry name" value="Glyco_hydro_beta-prop_sf"/>
</dbReference>
<dbReference type="SUPFAM" id="SSF75005">
    <property type="entry name" value="Arabinanase/levansucrase/invertase"/>
    <property type="match status" value="1"/>
</dbReference>
<evidence type="ECO:0000256" key="3">
    <source>
        <dbReference type="ARBA" id="ARBA00022801"/>
    </source>
</evidence>
<dbReference type="PANTHER" id="PTHR43301">
    <property type="entry name" value="ARABINAN ENDO-1,5-ALPHA-L-ARABINOSIDASE"/>
    <property type="match status" value="1"/>
</dbReference>
<accession>A0ABW2KIL1</accession>
<keyword evidence="4 5" id="KW-0326">Glycosidase</keyword>
<evidence type="ECO:0000313" key="8">
    <source>
        <dbReference type="Proteomes" id="UP001596540"/>
    </source>
</evidence>
<dbReference type="CDD" id="cd08998">
    <property type="entry name" value="GH43_Arb43a-like"/>
    <property type="match status" value="1"/>
</dbReference>
<keyword evidence="3 5" id="KW-0378">Hydrolase</keyword>
<dbReference type="InterPro" id="IPR006710">
    <property type="entry name" value="Glyco_hydro_43"/>
</dbReference>
<keyword evidence="8" id="KW-1185">Reference proteome</keyword>
<protein>
    <submittedName>
        <fullName evidence="7">Arabinan endo-1,5-alpha-L-arabinosidase</fullName>
    </submittedName>
</protein>
<evidence type="ECO:0000256" key="5">
    <source>
        <dbReference type="PIRNR" id="PIRNR026534"/>
    </source>
</evidence>
<dbReference type="EMBL" id="JBHTBH010000006">
    <property type="protein sequence ID" value="MFC7328967.1"/>
    <property type="molecule type" value="Genomic_DNA"/>
</dbReference>
<dbReference type="Pfam" id="PF04616">
    <property type="entry name" value="Glyco_hydro_43"/>
    <property type="match status" value="1"/>
</dbReference>
<comment type="pathway">
    <text evidence="1 5">Glycan metabolism; L-arabinan degradation.</text>
</comment>
<evidence type="ECO:0000256" key="4">
    <source>
        <dbReference type="ARBA" id="ARBA00023295"/>
    </source>
</evidence>
<dbReference type="Proteomes" id="UP001596540">
    <property type="component" value="Unassembled WGS sequence"/>
</dbReference>
<keyword evidence="6" id="KW-0732">Signal</keyword>
<dbReference type="InterPro" id="IPR016840">
    <property type="entry name" value="Glyco_hydro_43_endo_a_Ara-ase"/>
</dbReference>
<sequence length="358" mass="37876">MRTDRPNPRPRRRRSAPAGAARRIAAALAALLLGVPLAAPPAAAEAAPAGTAAARQAPVDLTGDLAVHDPALVAGGSGRDWYVFSTGDARRGDGNIQIRASADGRDWRYVGTVWDTKPAWLAQEVPGVSNLWAPEVYQHDGTYYLYYSASTFGQNRSVIGLATNTTLDPADPGYRWVDQGKVAESHTTDDYNAIDPGVVEDAAGTPWLAFGSFWSGIRMLRLEWPSGKPAAGQGAPLRIADRGQPPNAIEAPYILRRGDRYYLFVSFDTCCQGVNSTYRIAVGRSTSVTGPYVDRSGRPMLDGGGTVLLAGSGAMAGPGGQSVSGGHLAHHFYDADADGAPSLGIRTITWDSAGWPVL</sequence>
<evidence type="ECO:0000313" key="7">
    <source>
        <dbReference type="EMBL" id="MFC7328967.1"/>
    </source>
</evidence>
<feature type="signal peptide" evidence="6">
    <location>
        <begin position="1"/>
        <end position="38"/>
    </location>
</feature>
<gene>
    <name evidence="7" type="ORF">ACFQRF_14570</name>
</gene>
<evidence type="ECO:0000256" key="2">
    <source>
        <dbReference type="ARBA" id="ARBA00009865"/>
    </source>
</evidence>
<comment type="similarity">
    <text evidence="2 5">Belongs to the glycosyl hydrolase 43 family.</text>
</comment>
<organism evidence="7 8">
    <name type="scientific">Marinactinospora rubrisoli</name>
    <dbReference type="NCBI Taxonomy" id="2715399"/>
    <lineage>
        <taxon>Bacteria</taxon>
        <taxon>Bacillati</taxon>
        <taxon>Actinomycetota</taxon>
        <taxon>Actinomycetes</taxon>
        <taxon>Streptosporangiales</taxon>
        <taxon>Nocardiopsidaceae</taxon>
        <taxon>Marinactinospora</taxon>
    </lineage>
</organism>
<dbReference type="InterPro" id="IPR050727">
    <property type="entry name" value="GH43_arabinanases"/>
</dbReference>
<reference evidence="8" key="1">
    <citation type="journal article" date="2019" name="Int. J. Syst. Evol. Microbiol.">
        <title>The Global Catalogue of Microorganisms (GCM) 10K type strain sequencing project: providing services to taxonomists for standard genome sequencing and annotation.</title>
        <authorList>
            <consortium name="The Broad Institute Genomics Platform"/>
            <consortium name="The Broad Institute Genome Sequencing Center for Infectious Disease"/>
            <person name="Wu L."/>
            <person name="Ma J."/>
        </authorList>
    </citation>
    <scope>NUCLEOTIDE SEQUENCE [LARGE SCALE GENOMIC DNA]</scope>
    <source>
        <strain evidence="8">CGMCC 4.7382</strain>
    </source>
</reference>
<comment type="caution">
    <text evidence="7">The sequence shown here is derived from an EMBL/GenBank/DDBJ whole genome shotgun (WGS) entry which is preliminary data.</text>
</comment>
<evidence type="ECO:0000256" key="1">
    <source>
        <dbReference type="ARBA" id="ARBA00004834"/>
    </source>
</evidence>
<dbReference type="Gene3D" id="2.115.10.20">
    <property type="entry name" value="Glycosyl hydrolase domain, family 43"/>
    <property type="match status" value="1"/>
</dbReference>
<dbReference type="PIRSF" id="PIRSF026534">
    <property type="entry name" value="Endo_alpha-L-arabinosidase"/>
    <property type="match status" value="1"/>
</dbReference>
<dbReference type="PANTHER" id="PTHR43301:SF3">
    <property type="entry name" value="ARABINAN ENDO-1,5-ALPHA-L-ARABINOSIDASE A-RELATED"/>
    <property type="match status" value="1"/>
</dbReference>
<name>A0ABW2KIL1_9ACTN</name>
<proteinExistence type="inferred from homology"/>
<dbReference type="RefSeq" id="WP_379871617.1">
    <property type="nucleotide sequence ID" value="NZ_JBHTBH010000006.1"/>
</dbReference>
<evidence type="ECO:0000256" key="6">
    <source>
        <dbReference type="SAM" id="SignalP"/>
    </source>
</evidence>